<name>A0A853BMD8_9ACTN</name>
<gene>
    <name evidence="2" type="ORF">HNR12_002121</name>
</gene>
<reference evidence="2 3" key="1">
    <citation type="submission" date="2020-07" db="EMBL/GenBank/DDBJ databases">
        <title>Sequencing the genomes of 1000 actinobacteria strains.</title>
        <authorList>
            <person name="Klenk H.-P."/>
        </authorList>
    </citation>
    <scope>NUCLEOTIDE SEQUENCE [LARGE SCALE GENOMIC DNA]</scope>
    <source>
        <strain evidence="2 3">DSM 45927</strain>
    </source>
</reference>
<dbReference type="RefSeq" id="WP_179767302.1">
    <property type="nucleotide sequence ID" value="NZ_JACCFO010000001.1"/>
</dbReference>
<feature type="region of interest" description="Disordered" evidence="1">
    <location>
        <begin position="114"/>
        <end position="136"/>
    </location>
</feature>
<evidence type="ECO:0000313" key="3">
    <source>
        <dbReference type="Proteomes" id="UP000575985"/>
    </source>
</evidence>
<feature type="region of interest" description="Disordered" evidence="1">
    <location>
        <begin position="1"/>
        <end position="27"/>
    </location>
</feature>
<dbReference type="Proteomes" id="UP000575985">
    <property type="component" value="Unassembled WGS sequence"/>
</dbReference>
<organism evidence="2 3">
    <name type="scientific">Streptomonospora nanhaiensis</name>
    <dbReference type="NCBI Taxonomy" id="1323731"/>
    <lineage>
        <taxon>Bacteria</taxon>
        <taxon>Bacillati</taxon>
        <taxon>Actinomycetota</taxon>
        <taxon>Actinomycetes</taxon>
        <taxon>Streptosporangiales</taxon>
        <taxon>Nocardiopsidaceae</taxon>
        <taxon>Streptomonospora</taxon>
    </lineage>
</organism>
<proteinExistence type="predicted"/>
<comment type="caution">
    <text evidence="2">The sequence shown here is derived from an EMBL/GenBank/DDBJ whole genome shotgun (WGS) entry which is preliminary data.</text>
</comment>
<sequence>MDLRAAVEVRDEEPQPQVAPTDGPEAVRSGAEMAKLLEGAARGMTRAAVGTAVGIPGMDAINLDAPAAPANGDPQGAAAAVAAKLGSVFLKKKGGERPGVTDLAKGAKVSLDKGLTRSERPAVNGAPHTMTKARTL</sequence>
<keyword evidence="3" id="KW-1185">Reference proteome</keyword>
<evidence type="ECO:0000313" key="2">
    <source>
        <dbReference type="EMBL" id="NYI95844.1"/>
    </source>
</evidence>
<dbReference type="AlphaFoldDB" id="A0A853BMD8"/>
<dbReference type="EMBL" id="JACCFO010000001">
    <property type="protein sequence ID" value="NYI95844.1"/>
    <property type="molecule type" value="Genomic_DNA"/>
</dbReference>
<evidence type="ECO:0000256" key="1">
    <source>
        <dbReference type="SAM" id="MobiDB-lite"/>
    </source>
</evidence>
<accession>A0A853BMD8</accession>
<feature type="compositionally biased region" description="Basic and acidic residues" evidence="1">
    <location>
        <begin position="1"/>
        <end position="13"/>
    </location>
</feature>
<protein>
    <submittedName>
        <fullName evidence="2">Uncharacterized protein</fullName>
    </submittedName>
</protein>